<evidence type="ECO:0000256" key="1">
    <source>
        <dbReference type="SAM" id="MobiDB-lite"/>
    </source>
</evidence>
<dbReference type="EMBL" id="JAUEPR010000037">
    <property type="protein sequence ID" value="KAK0472845.1"/>
    <property type="molecule type" value="Genomic_DNA"/>
</dbReference>
<feature type="region of interest" description="Disordered" evidence="1">
    <location>
        <begin position="88"/>
        <end position="115"/>
    </location>
</feature>
<proteinExistence type="predicted"/>
<accession>A0AA39UBQ3</accession>
<evidence type="ECO:0000313" key="2">
    <source>
        <dbReference type="EMBL" id="KAK0472845.1"/>
    </source>
</evidence>
<feature type="compositionally biased region" description="Basic and acidic residues" evidence="1">
    <location>
        <begin position="95"/>
        <end position="106"/>
    </location>
</feature>
<evidence type="ECO:0000313" key="3">
    <source>
        <dbReference type="Proteomes" id="UP001175227"/>
    </source>
</evidence>
<reference evidence="2" key="1">
    <citation type="submission" date="2023-06" db="EMBL/GenBank/DDBJ databases">
        <authorList>
            <consortium name="Lawrence Berkeley National Laboratory"/>
            <person name="Ahrendt S."/>
            <person name="Sahu N."/>
            <person name="Indic B."/>
            <person name="Wong-Bajracharya J."/>
            <person name="Merenyi Z."/>
            <person name="Ke H.-M."/>
            <person name="Monk M."/>
            <person name="Kocsube S."/>
            <person name="Drula E."/>
            <person name="Lipzen A."/>
            <person name="Balint B."/>
            <person name="Henrissat B."/>
            <person name="Andreopoulos B."/>
            <person name="Martin F.M."/>
            <person name="Harder C.B."/>
            <person name="Rigling D."/>
            <person name="Ford K.L."/>
            <person name="Foster G.D."/>
            <person name="Pangilinan J."/>
            <person name="Papanicolaou A."/>
            <person name="Barry K."/>
            <person name="LaButti K."/>
            <person name="Viragh M."/>
            <person name="Koriabine M."/>
            <person name="Yan M."/>
            <person name="Riley R."/>
            <person name="Champramary S."/>
            <person name="Plett K.L."/>
            <person name="Tsai I.J."/>
            <person name="Slot J."/>
            <person name="Sipos G."/>
            <person name="Plett J."/>
            <person name="Nagy L.G."/>
            <person name="Grigoriev I.V."/>
        </authorList>
    </citation>
    <scope>NUCLEOTIDE SEQUENCE</scope>
    <source>
        <strain evidence="2">ICMP 16352</strain>
    </source>
</reference>
<dbReference type="Proteomes" id="UP001175227">
    <property type="component" value="Unassembled WGS sequence"/>
</dbReference>
<organism evidence="2 3">
    <name type="scientific">Armillaria novae-zelandiae</name>
    <dbReference type="NCBI Taxonomy" id="153914"/>
    <lineage>
        <taxon>Eukaryota</taxon>
        <taxon>Fungi</taxon>
        <taxon>Dikarya</taxon>
        <taxon>Basidiomycota</taxon>
        <taxon>Agaricomycotina</taxon>
        <taxon>Agaricomycetes</taxon>
        <taxon>Agaricomycetidae</taxon>
        <taxon>Agaricales</taxon>
        <taxon>Marasmiineae</taxon>
        <taxon>Physalacriaceae</taxon>
        <taxon>Armillaria</taxon>
    </lineage>
</organism>
<comment type="caution">
    <text evidence="2">The sequence shown here is derived from an EMBL/GenBank/DDBJ whole genome shotgun (WGS) entry which is preliminary data.</text>
</comment>
<keyword evidence="3" id="KW-1185">Reference proteome</keyword>
<gene>
    <name evidence="2" type="ORF">IW261DRAFT_1424001</name>
</gene>
<dbReference type="AlphaFoldDB" id="A0AA39UBQ3"/>
<protein>
    <submittedName>
        <fullName evidence="2">Uncharacterized protein</fullName>
    </submittedName>
</protein>
<name>A0AA39UBQ3_9AGAR</name>
<sequence length="115" mass="12670">MHYFYLHSSLPHLDRYFGKCSQHNTVGGGEAVVSLHPERVQYNGVDGSNLGDTVCWGGLGFDYGHSDKQELSLIIGIGLLLTGPKSEMDTAPLMEGDKGHLQERSDPLWYPGDHN</sequence>